<feature type="region of interest" description="Disordered" evidence="2">
    <location>
        <begin position="555"/>
        <end position="590"/>
    </location>
</feature>
<protein>
    <submittedName>
        <fullName evidence="4">Protein KINESIN LIGHT CHAIN-RELATED 1</fullName>
    </submittedName>
</protein>
<keyword evidence="1" id="KW-0802">TPR repeat</keyword>
<feature type="compositionally biased region" description="Polar residues" evidence="2">
    <location>
        <begin position="18"/>
        <end position="28"/>
    </location>
</feature>
<dbReference type="AlphaFoldDB" id="A0A1S2YF87"/>
<evidence type="ECO:0000313" key="4">
    <source>
        <dbReference type="RefSeq" id="XP_004503588.1"/>
    </source>
</evidence>
<feature type="region of interest" description="Disordered" evidence="2">
    <location>
        <begin position="1"/>
        <end position="70"/>
    </location>
</feature>
<proteinExistence type="predicted"/>
<dbReference type="RefSeq" id="XP_004503588.1">
    <property type="nucleotide sequence ID" value="XM_004503531.3"/>
</dbReference>
<dbReference type="PROSITE" id="PS50005">
    <property type="entry name" value="TPR"/>
    <property type="match status" value="2"/>
</dbReference>
<dbReference type="InterPro" id="IPR019734">
    <property type="entry name" value="TPR_rpt"/>
</dbReference>
<feature type="repeat" description="TPR" evidence="1">
    <location>
        <begin position="288"/>
        <end position="321"/>
    </location>
</feature>
<name>A0A1S2YF87_CICAR</name>
<evidence type="ECO:0000256" key="1">
    <source>
        <dbReference type="PROSITE-ProRule" id="PRU00339"/>
    </source>
</evidence>
<organism evidence="3 4">
    <name type="scientific">Cicer arietinum</name>
    <name type="common">Chickpea</name>
    <name type="synonym">Garbanzo</name>
    <dbReference type="NCBI Taxonomy" id="3827"/>
    <lineage>
        <taxon>Eukaryota</taxon>
        <taxon>Viridiplantae</taxon>
        <taxon>Streptophyta</taxon>
        <taxon>Embryophyta</taxon>
        <taxon>Tracheophyta</taxon>
        <taxon>Spermatophyta</taxon>
        <taxon>Magnoliopsida</taxon>
        <taxon>eudicotyledons</taxon>
        <taxon>Gunneridae</taxon>
        <taxon>Pentapetalae</taxon>
        <taxon>rosids</taxon>
        <taxon>fabids</taxon>
        <taxon>Fabales</taxon>
        <taxon>Fabaceae</taxon>
        <taxon>Papilionoideae</taxon>
        <taxon>50 kb inversion clade</taxon>
        <taxon>NPAAA clade</taxon>
        <taxon>Hologalegina</taxon>
        <taxon>IRL clade</taxon>
        <taxon>Cicereae</taxon>
        <taxon>Cicer</taxon>
    </lineage>
</organism>
<evidence type="ECO:0000256" key="2">
    <source>
        <dbReference type="SAM" id="MobiDB-lite"/>
    </source>
</evidence>
<keyword evidence="3" id="KW-1185">Reference proteome</keyword>
<reference evidence="3" key="1">
    <citation type="journal article" date="2013" name="Nat. Biotechnol.">
        <title>Draft genome sequence of chickpea (Cicer arietinum) provides a resource for trait improvement.</title>
        <authorList>
            <person name="Varshney R.K."/>
            <person name="Song C."/>
            <person name="Saxena R.K."/>
            <person name="Azam S."/>
            <person name="Yu S."/>
            <person name="Sharpe A.G."/>
            <person name="Cannon S."/>
            <person name="Baek J."/>
            <person name="Rosen B.D."/>
            <person name="Tar'an B."/>
            <person name="Millan T."/>
            <person name="Zhang X."/>
            <person name="Ramsay L.D."/>
            <person name="Iwata A."/>
            <person name="Wang Y."/>
            <person name="Nelson W."/>
            <person name="Farmer A.D."/>
            <person name="Gaur P.M."/>
            <person name="Soderlund C."/>
            <person name="Penmetsa R.V."/>
            <person name="Xu C."/>
            <person name="Bharti A.K."/>
            <person name="He W."/>
            <person name="Winter P."/>
            <person name="Zhao S."/>
            <person name="Hane J.K."/>
            <person name="Carrasquilla-Garcia N."/>
            <person name="Condie J.A."/>
            <person name="Upadhyaya H.D."/>
            <person name="Luo M.C."/>
            <person name="Thudi M."/>
            <person name="Gowda C.L."/>
            <person name="Singh N.P."/>
            <person name="Lichtenzveig J."/>
            <person name="Gali K.K."/>
            <person name="Rubio J."/>
            <person name="Nadarajan N."/>
            <person name="Dolezel J."/>
            <person name="Bansal K.C."/>
            <person name="Xu X."/>
            <person name="Edwards D."/>
            <person name="Zhang G."/>
            <person name="Kahl G."/>
            <person name="Gil J."/>
            <person name="Singh K.B."/>
            <person name="Datta S.K."/>
            <person name="Jackson S.A."/>
            <person name="Wang J."/>
            <person name="Cook D.R."/>
        </authorList>
    </citation>
    <scope>NUCLEOTIDE SEQUENCE [LARGE SCALE GENOMIC DNA]</scope>
    <source>
        <strain evidence="3">cv. CDC Frontier</strain>
    </source>
</reference>
<dbReference type="SUPFAM" id="SSF48452">
    <property type="entry name" value="TPR-like"/>
    <property type="match status" value="2"/>
</dbReference>
<sequence>MPGLVSPGGPPPRITLPDTPTQRSESANTTTKTPSPSPLPKKPPSPSPSSRSKKKTPETPTNTFLSESSLDNPDLGPFLLKVARDTIASGDGPAKALDYAIRASKSFERCAVEGEPSLDLAMSLHVLAAIYCSLGRFEEAVPVLDRAIHVPDIERGADHALAAFSGYMQLGDTFSMLGQVDKSISCYDQGLQIQIQTLGETDPRVGETCRYLAEANVQAMQFDKAEELCNKTLEIHRAHSEPASLEEAADRRLMALICEAKGDYESALEHLVLASMAMIANGQDNEVASIDVSIGNIYMSLCRFDEAIFSYQKALTVFKSSKGENHPSVASVFVRLADLYHRTGKLRESKSYCENALRIYSKPVPGTTAEEIAGGLTEVSAIFESVDDPEEALKLLQKAMKLLEDKPGQQSTIAGIEARMGVMYYMVGKYDEARSAFESAVSKLRSSGERKSAFFGVVLNQMGLACVQLFKIDEAAELFEEARGILEQECGNCHQDTLGVYSNLAATYDAMGRVGDAIEILEYVLKLREEKLGIANPDFEDEKRRLAELLKEAGKTRDRKAKSLENLIDPNSKRTKKEGTKRWPGLGFRI</sequence>
<dbReference type="Proteomes" id="UP000087171">
    <property type="component" value="Chromosome Ca6"/>
</dbReference>
<dbReference type="Gene3D" id="1.25.40.10">
    <property type="entry name" value="Tetratricopeptide repeat domain"/>
    <property type="match status" value="3"/>
</dbReference>
<dbReference type="FunFam" id="1.25.40.10:FF:001025">
    <property type="entry name" value="Protein KINESIN LIGHT CHAIN-RELATED 2"/>
    <property type="match status" value="1"/>
</dbReference>
<evidence type="ECO:0000313" key="3">
    <source>
        <dbReference type="Proteomes" id="UP000087171"/>
    </source>
</evidence>
<dbReference type="InterPro" id="IPR011990">
    <property type="entry name" value="TPR-like_helical_dom_sf"/>
</dbReference>
<dbReference type="Pfam" id="PF13424">
    <property type="entry name" value="TPR_12"/>
    <property type="match status" value="2"/>
</dbReference>
<feature type="repeat" description="TPR" evidence="1">
    <location>
        <begin position="414"/>
        <end position="447"/>
    </location>
</feature>
<dbReference type="Pfam" id="PF13374">
    <property type="entry name" value="TPR_10"/>
    <property type="match status" value="1"/>
</dbReference>
<dbReference type="SMART" id="SM00028">
    <property type="entry name" value="TPR"/>
    <property type="match status" value="10"/>
</dbReference>
<dbReference type="eggNOG" id="KOG1840">
    <property type="taxonomic scope" value="Eukaryota"/>
</dbReference>
<dbReference type="PANTHER" id="PTHR46284:SF2">
    <property type="entry name" value="PROTEIN KINESIN LIGHT CHAIN-RELATED 1"/>
    <property type="match status" value="1"/>
</dbReference>
<dbReference type="PANTHER" id="PTHR46284">
    <property type="entry name" value="PROTEIN KINESIN LIGHT CHAIN-RELATED 3"/>
    <property type="match status" value="1"/>
</dbReference>
<accession>A0A1S2YF87</accession>
<dbReference type="OrthoDB" id="5986190at2759"/>
<dbReference type="STRING" id="3827.A0A1S2YF87"/>
<dbReference type="GeneID" id="101515684"/>
<gene>
    <name evidence="4" type="primary">LOC101515684</name>
</gene>
<dbReference type="KEGG" id="cam:101515684"/>
<dbReference type="PaxDb" id="3827-XP_004503588.1"/>
<reference evidence="4" key="2">
    <citation type="submission" date="2025-08" db="UniProtKB">
        <authorList>
            <consortium name="RefSeq"/>
        </authorList>
    </citation>
    <scope>IDENTIFICATION</scope>
    <source>
        <tissue evidence="4">Etiolated seedlings</tissue>
    </source>
</reference>
<feature type="compositionally biased region" description="Pro residues" evidence="2">
    <location>
        <begin position="35"/>
        <end position="47"/>
    </location>
</feature>